<dbReference type="InterPro" id="IPR014721">
    <property type="entry name" value="Ribsml_uS5_D2-typ_fold_subgr"/>
</dbReference>
<dbReference type="GO" id="GO:0006508">
    <property type="term" value="P:proteolysis"/>
    <property type="evidence" value="ECO:0007669"/>
    <property type="project" value="UniProtKB-KW"/>
</dbReference>
<dbReference type="GO" id="GO:0004176">
    <property type="term" value="F:ATP-dependent peptidase activity"/>
    <property type="evidence" value="ECO:0007669"/>
    <property type="project" value="InterPro"/>
</dbReference>
<dbReference type="PROSITE" id="PS51786">
    <property type="entry name" value="LON_PROTEOLYTIC"/>
    <property type="match status" value="1"/>
</dbReference>
<dbReference type="InterPro" id="IPR003959">
    <property type="entry name" value="ATPase_AAA_core"/>
</dbReference>
<protein>
    <recommendedName>
        <fullName evidence="6">Lon proteolytic domain-containing protein</fullName>
    </recommendedName>
</protein>
<dbReference type="InterPro" id="IPR027417">
    <property type="entry name" value="P-loop_NTPase"/>
</dbReference>
<name>X1AHR0_9ZZZZ</name>
<dbReference type="Gene3D" id="3.40.50.300">
    <property type="entry name" value="P-loop containing nucleotide triphosphate hydrolases"/>
    <property type="match status" value="1"/>
</dbReference>
<evidence type="ECO:0000256" key="3">
    <source>
        <dbReference type="ARBA" id="ARBA00022801"/>
    </source>
</evidence>
<feature type="non-terminal residue" evidence="7">
    <location>
        <position position="367"/>
    </location>
</feature>
<dbReference type="GO" id="GO:0004252">
    <property type="term" value="F:serine-type endopeptidase activity"/>
    <property type="evidence" value="ECO:0007669"/>
    <property type="project" value="InterPro"/>
</dbReference>
<evidence type="ECO:0000259" key="6">
    <source>
        <dbReference type="PROSITE" id="PS51786"/>
    </source>
</evidence>
<organism evidence="7">
    <name type="scientific">marine sediment metagenome</name>
    <dbReference type="NCBI Taxonomy" id="412755"/>
    <lineage>
        <taxon>unclassified sequences</taxon>
        <taxon>metagenomes</taxon>
        <taxon>ecological metagenomes</taxon>
    </lineage>
</organism>
<dbReference type="InterPro" id="IPR054594">
    <property type="entry name" value="Lon_lid"/>
</dbReference>
<dbReference type="SUPFAM" id="SSF54211">
    <property type="entry name" value="Ribosomal protein S5 domain 2-like"/>
    <property type="match status" value="1"/>
</dbReference>
<evidence type="ECO:0000256" key="1">
    <source>
        <dbReference type="ARBA" id="ARBA00022670"/>
    </source>
</evidence>
<gene>
    <name evidence="7" type="ORF">S01H4_21022</name>
</gene>
<dbReference type="Gene3D" id="3.30.230.10">
    <property type="match status" value="1"/>
</dbReference>
<dbReference type="PANTHER" id="PTHR10046">
    <property type="entry name" value="ATP DEPENDENT LON PROTEASE FAMILY MEMBER"/>
    <property type="match status" value="1"/>
</dbReference>
<keyword evidence="1" id="KW-0645">Protease</keyword>
<keyword evidence="5" id="KW-0067">ATP-binding</keyword>
<keyword evidence="2" id="KW-0547">Nucleotide-binding</keyword>
<keyword evidence="4" id="KW-0720">Serine protease</keyword>
<proteinExistence type="predicted"/>
<dbReference type="SUPFAM" id="SSF52540">
    <property type="entry name" value="P-loop containing nucleoside triphosphate hydrolases"/>
    <property type="match status" value="1"/>
</dbReference>
<evidence type="ECO:0000256" key="2">
    <source>
        <dbReference type="ARBA" id="ARBA00022741"/>
    </source>
</evidence>
<keyword evidence="3" id="KW-0378">Hydrolase</keyword>
<dbReference type="Pfam" id="PF00004">
    <property type="entry name" value="AAA"/>
    <property type="match status" value="1"/>
</dbReference>
<dbReference type="PROSITE" id="PS01046">
    <property type="entry name" value="LON_SER"/>
    <property type="match status" value="1"/>
</dbReference>
<dbReference type="EMBL" id="BART01009490">
    <property type="protein sequence ID" value="GAG69277.1"/>
    <property type="molecule type" value="Genomic_DNA"/>
</dbReference>
<evidence type="ECO:0000256" key="5">
    <source>
        <dbReference type="ARBA" id="ARBA00022840"/>
    </source>
</evidence>
<dbReference type="InterPro" id="IPR020568">
    <property type="entry name" value="Ribosomal_Su5_D2-typ_SF"/>
</dbReference>
<evidence type="ECO:0000313" key="7">
    <source>
        <dbReference type="EMBL" id="GAG69277.1"/>
    </source>
</evidence>
<feature type="non-terminal residue" evidence="7">
    <location>
        <position position="1"/>
    </location>
</feature>
<dbReference type="Pfam" id="PF05362">
    <property type="entry name" value="Lon_C"/>
    <property type="match status" value="1"/>
</dbReference>
<reference evidence="7" key="1">
    <citation type="journal article" date="2014" name="Front. Microbiol.">
        <title>High frequency of phylogenetically diverse reductive dehalogenase-homologous genes in deep subseafloor sedimentary metagenomes.</title>
        <authorList>
            <person name="Kawai M."/>
            <person name="Futagami T."/>
            <person name="Toyoda A."/>
            <person name="Takaki Y."/>
            <person name="Nishi S."/>
            <person name="Hori S."/>
            <person name="Arai W."/>
            <person name="Tsubouchi T."/>
            <person name="Morono Y."/>
            <person name="Uchiyama I."/>
            <person name="Ito T."/>
            <person name="Fujiyama A."/>
            <person name="Inagaki F."/>
            <person name="Takami H."/>
        </authorList>
    </citation>
    <scope>NUCLEOTIDE SEQUENCE</scope>
    <source>
        <strain evidence="7">Expedition CK06-06</strain>
    </source>
</reference>
<dbReference type="Gene3D" id="1.10.8.60">
    <property type="match status" value="1"/>
</dbReference>
<accession>X1AHR0</accession>
<dbReference type="PRINTS" id="PR00830">
    <property type="entry name" value="ENDOLAPTASE"/>
</dbReference>
<dbReference type="AlphaFoldDB" id="X1AHR0"/>
<sequence length="367" mass="40629">AVGKKIVRISLGGIRDEAEVRGHRRTYVGALPGRIIQGIHNAETNNPVFVLDEIDKVGVDFRGDPTAALLEALDPRQNHSFSDHYLEIPFDLSDVMFITTANTLETIPDALRDRLEIIDFSGYIEEEKIRIAKDFIIPRVLKDHGLKPIQITFSKEAIAALIRDYTREAGVRDLERQFSKIIRKICRQMVEFPKKYKKVSVVPKDLTKYLGAAIFSYQTKNKKDEIGIVTALSWTPAGGEILPIEATSMPGKGKLVVTGRLGNVMKESVHAALSYARFKTKLKSDDFYGRDLHINVPSASMRKDGPSAGITMATALVSLFTGKPVRKDIGMTGEITLRGEVAEIGGVKEKVIAAYRAGLKTVILPQQ</sequence>
<feature type="domain" description="Lon proteolytic" evidence="6">
    <location>
        <begin position="223"/>
        <end position="367"/>
    </location>
</feature>
<dbReference type="GO" id="GO:0005524">
    <property type="term" value="F:ATP binding"/>
    <property type="evidence" value="ECO:0007669"/>
    <property type="project" value="UniProtKB-KW"/>
</dbReference>
<comment type="caution">
    <text evidence="7">The sequence shown here is derived from an EMBL/GenBank/DDBJ whole genome shotgun (WGS) entry which is preliminary data.</text>
</comment>
<evidence type="ECO:0000256" key="4">
    <source>
        <dbReference type="ARBA" id="ARBA00022825"/>
    </source>
</evidence>
<dbReference type="GO" id="GO:0016887">
    <property type="term" value="F:ATP hydrolysis activity"/>
    <property type="evidence" value="ECO:0007669"/>
    <property type="project" value="InterPro"/>
</dbReference>
<dbReference type="Pfam" id="PF22667">
    <property type="entry name" value="Lon_lid"/>
    <property type="match status" value="1"/>
</dbReference>
<dbReference type="GO" id="GO:0030163">
    <property type="term" value="P:protein catabolic process"/>
    <property type="evidence" value="ECO:0007669"/>
    <property type="project" value="InterPro"/>
</dbReference>
<dbReference type="InterPro" id="IPR008269">
    <property type="entry name" value="Lon_proteolytic"/>
</dbReference>
<dbReference type="InterPro" id="IPR027065">
    <property type="entry name" value="Lon_Prtase"/>
</dbReference>
<dbReference type="InterPro" id="IPR008268">
    <property type="entry name" value="Peptidase_S16_AS"/>
</dbReference>